<evidence type="ECO:0000313" key="2">
    <source>
        <dbReference type="EMBL" id="QJH95445.1"/>
    </source>
</evidence>
<name>A0A6H1ZCW0_9ZZZZ</name>
<proteinExistence type="predicted"/>
<reference evidence="1" key="1">
    <citation type="submission" date="2020-03" db="EMBL/GenBank/DDBJ databases">
        <title>The deep terrestrial virosphere.</title>
        <authorList>
            <person name="Holmfeldt K."/>
            <person name="Nilsson E."/>
            <person name="Simone D."/>
            <person name="Lopez-Fernandez M."/>
            <person name="Wu X."/>
            <person name="de Brujin I."/>
            <person name="Lundin D."/>
            <person name="Andersson A."/>
            <person name="Bertilsson S."/>
            <person name="Dopson M."/>
        </authorList>
    </citation>
    <scope>NUCLEOTIDE SEQUENCE</scope>
    <source>
        <strain evidence="1">TM448A00224</strain>
        <strain evidence="2">TM448B00423</strain>
    </source>
</reference>
<accession>A0A6H1ZCW0</accession>
<dbReference type="EMBL" id="MT144620">
    <property type="protein sequence ID" value="QJH95445.1"/>
    <property type="molecule type" value="Genomic_DNA"/>
</dbReference>
<sequence length="42" mass="5010">MPWTTTKQMLIAAIDEMTKHIFEEIAKLRRIIDHLPEDTEQD</sequence>
<evidence type="ECO:0000313" key="1">
    <source>
        <dbReference type="EMBL" id="QJA45378.1"/>
    </source>
</evidence>
<organism evidence="1">
    <name type="scientific">viral metagenome</name>
    <dbReference type="NCBI Taxonomy" id="1070528"/>
    <lineage>
        <taxon>unclassified sequences</taxon>
        <taxon>metagenomes</taxon>
        <taxon>organismal metagenomes</taxon>
    </lineage>
</organism>
<gene>
    <name evidence="1" type="ORF">TM448A00224_0043</name>
    <name evidence="2" type="ORF">TM448B00423_0014</name>
</gene>
<dbReference type="AlphaFoldDB" id="A0A6H1ZCW0"/>
<protein>
    <submittedName>
        <fullName evidence="1">Uncharacterized protein</fullName>
    </submittedName>
</protein>
<dbReference type="EMBL" id="MT143989">
    <property type="protein sequence ID" value="QJA45378.1"/>
    <property type="molecule type" value="Genomic_DNA"/>
</dbReference>